<reference evidence="6" key="1">
    <citation type="submission" date="2023-06" db="EMBL/GenBank/DDBJ databases">
        <authorList>
            <person name="Delattre M."/>
        </authorList>
    </citation>
    <scope>NUCLEOTIDE SEQUENCE</scope>
    <source>
        <strain evidence="6">AF72</strain>
    </source>
</reference>
<organism evidence="6 7">
    <name type="scientific">Mesorhabditis spiculigera</name>
    <dbReference type="NCBI Taxonomy" id="96644"/>
    <lineage>
        <taxon>Eukaryota</taxon>
        <taxon>Metazoa</taxon>
        <taxon>Ecdysozoa</taxon>
        <taxon>Nematoda</taxon>
        <taxon>Chromadorea</taxon>
        <taxon>Rhabditida</taxon>
        <taxon>Rhabditina</taxon>
        <taxon>Rhabditomorpha</taxon>
        <taxon>Rhabditoidea</taxon>
        <taxon>Rhabditidae</taxon>
        <taxon>Mesorhabditinae</taxon>
        <taxon>Mesorhabditis</taxon>
    </lineage>
</organism>
<evidence type="ECO:0000256" key="4">
    <source>
        <dbReference type="ARBA" id="ARBA00023136"/>
    </source>
</evidence>
<dbReference type="Proteomes" id="UP001177023">
    <property type="component" value="Unassembled WGS sequence"/>
</dbReference>
<feature type="transmembrane region" description="Helical" evidence="5">
    <location>
        <begin position="56"/>
        <end position="74"/>
    </location>
</feature>
<dbReference type="PANTHER" id="PTHR20661">
    <property type="entry name" value="PHOSPHATIDYLINOSITOL-GLYCAN BIOSYNTHESIS CLASS W PROTEIN"/>
    <property type="match status" value="1"/>
</dbReference>
<keyword evidence="7" id="KW-1185">Reference proteome</keyword>
<comment type="subcellular location">
    <subcellularLocation>
        <location evidence="5">Endoplasmic reticulum membrane</location>
        <topology evidence="5">Multi-pass membrane protein</topology>
    </subcellularLocation>
    <subcellularLocation>
        <location evidence="1">Membrane</location>
        <topology evidence="1">Multi-pass membrane protein</topology>
    </subcellularLocation>
</comment>
<keyword evidence="3 5" id="KW-1133">Transmembrane helix</keyword>
<keyword evidence="5" id="KW-0012">Acyltransferase</keyword>
<dbReference type="GO" id="GO:0072659">
    <property type="term" value="P:protein localization to plasma membrane"/>
    <property type="evidence" value="ECO:0007669"/>
    <property type="project" value="TreeGrafter"/>
</dbReference>
<accession>A0AA36FT97</accession>
<feature type="transmembrane region" description="Helical" evidence="5">
    <location>
        <begin position="160"/>
        <end position="179"/>
    </location>
</feature>
<feature type="transmembrane region" description="Helical" evidence="5">
    <location>
        <begin position="233"/>
        <end position="250"/>
    </location>
</feature>
<protein>
    <recommendedName>
        <fullName evidence="5">Phosphatidylinositol-glycan biosynthesis class W protein</fullName>
        <ecNumber evidence="5">2.3.-.-</ecNumber>
    </recommendedName>
</protein>
<feature type="non-terminal residue" evidence="6">
    <location>
        <position position="474"/>
    </location>
</feature>
<comment type="caution">
    <text evidence="6">The sequence shown here is derived from an EMBL/GenBank/DDBJ whole genome shotgun (WGS) entry which is preliminary data.</text>
</comment>
<dbReference type="Pfam" id="PF06423">
    <property type="entry name" value="GWT1"/>
    <property type="match status" value="1"/>
</dbReference>
<keyword evidence="5" id="KW-0808">Transferase</keyword>
<keyword evidence="5" id="KW-0256">Endoplasmic reticulum</keyword>
<dbReference type="GO" id="GO:0032216">
    <property type="term" value="F:glucosaminyl-phosphatidylinositol O-acyltransferase activity"/>
    <property type="evidence" value="ECO:0007669"/>
    <property type="project" value="TreeGrafter"/>
</dbReference>
<sequence>MNGRQLAGLEDGCEQWEVFVVLAISPLSILLRNLLEPYLFLGSNFSQNAFQYGLKFIIDFAVIVLPVLLTMTYYAEDVVFALYLILEFIALILLLRLLKFFCTTKERPSITAILNTTLEKEHHPTTYLTYLRGMVLIFTGIAILAVDFSVFPRRYAKTGFYGHSLMDVGVSAFVYILGISNHLKTQRKGGDDANKKRSPLAILTGSSALLLYLGVGRTVVLKAIGYGTSITEYGVHWNFFFTLFLVHLFSKVYNQRAHLLLAIVMAGIHQLLLSGGNEDWALSDDEPRDNLISANREVLLGGHIMRIGNKVADNLKCLVQLFFIAGACYILQLFCGSCFCCSIETSRKSSIFIFSGKLSVLTYSLWICLLVQTIIILGWATGIPYFGKGNNPWQGIQPCMLEDVNRAGLWFFLLCNVLTGTVNMTVDTYSTTDAEATVLLGIYMLISCVAARIFVMVRNRWRAGNQKIPYVIKK</sequence>
<dbReference type="GO" id="GO:0005789">
    <property type="term" value="C:endoplasmic reticulum membrane"/>
    <property type="evidence" value="ECO:0007669"/>
    <property type="project" value="UniProtKB-SubCell"/>
</dbReference>
<evidence type="ECO:0000256" key="1">
    <source>
        <dbReference type="ARBA" id="ARBA00004141"/>
    </source>
</evidence>
<comment type="pathway">
    <text evidence="5">Glycolipid biosynthesis; glycosylphosphatidylinositol-anchor biosynthesis.</text>
</comment>
<evidence type="ECO:0000256" key="2">
    <source>
        <dbReference type="ARBA" id="ARBA00022692"/>
    </source>
</evidence>
<feature type="transmembrane region" description="Helical" evidence="5">
    <location>
        <begin position="321"/>
        <end position="343"/>
    </location>
</feature>
<gene>
    <name evidence="6" type="ORF">MSPICULIGERA_LOCUS2957</name>
</gene>
<evidence type="ECO:0000256" key="5">
    <source>
        <dbReference type="RuleBase" id="RU280819"/>
    </source>
</evidence>
<feature type="transmembrane region" description="Helical" evidence="5">
    <location>
        <begin position="80"/>
        <end position="98"/>
    </location>
</feature>
<dbReference type="AlphaFoldDB" id="A0AA36FT97"/>
<keyword evidence="5" id="KW-0337">GPI-anchor biosynthesis</keyword>
<dbReference type="EC" id="2.3.-.-" evidence="5"/>
<dbReference type="InterPro" id="IPR009447">
    <property type="entry name" value="PIGW/GWT1"/>
</dbReference>
<evidence type="ECO:0000313" key="7">
    <source>
        <dbReference type="Proteomes" id="UP001177023"/>
    </source>
</evidence>
<feature type="transmembrane region" description="Helical" evidence="5">
    <location>
        <begin position="200"/>
        <end position="221"/>
    </location>
</feature>
<keyword evidence="2 5" id="KW-0812">Transmembrane</keyword>
<dbReference type="EMBL" id="CATQJA010000847">
    <property type="protein sequence ID" value="CAJ0564274.1"/>
    <property type="molecule type" value="Genomic_DNA"/>
</dbReference>
<feature type="transmembrane region" description="Helical" evidence="5">
    <location>
        <begin position="130"/>
        <end position="148"/>
    </location>
</feature>
<keyword evidence="4 5" id="KW-0472">Membrane</keyword>
<feature type="transmembrane region" description="Helical" evidence="5">
    <location>
        <begin position="257"/>
        <end position="276"/>
    </location>
</feature>
<evidence type="ECO:0000256" key="3">
    <source>
        <dbReference type="ARBA" id="ARBA00022989"/>
    </source>
</evidence>
<feature type="transmembrane region" description="Helical" evidence="5">
    <location>
        <begin position="438"/>
        <end position="457"/>
    </location>
</feature>
<dbReference type="PANTHER" id="PTHR20661:SF0">
    <property type="entry name" value="PHOSPHATIDYLINOSITOL-GLYCAN BIOSYNTHESIS CLASS W PROTEIN"/>
    <property type="match status" value="1"/>
</dbReference>
<feature type="transmembrane region" description="Helical" evidence="5">
    <location>
        <begin position="363"/>
        <end position="387"/>
    </location>
</feature>
<proteinExistence type="inferred from homology"/>
<comment type="similarity">
    <text evidence="5">Belongs to the PIGW family.</text>
</comment>
<dbReference type="GO" id="GO:0006506">
    <property type="term" value="P:GPI anchor biosynthetic process"/>
    <property type="evidence" value="ECO:0007669"/>
    <property type="project" value="UniProtKB-KW"/>
</dbReference>
<name>A0AA36FT97_9BILA</name>
<evidence type="ECO:0000313" key="6">
    <source>
        <dbReference type="EMBL" id="CAJ0564274.1"/>
    </source>
</evidence>
<comment type="function">
    <text evidence="5">A acetyltransferase, which acetylates the inositol ring of phosphatidylinositol during biosynthesis of GPI-anchor.</text>
</comment>